<evidence type="ECO:0000256" key="1">
    <source>
        <dbReference type="SAM" id="MobiDB-lite"/>
    </source>
</evidence>
<gene>
    <name evidence="2" type="ORF">A5481_29995</name>
</gene>
<dbReference type="AlphaFoldDB" id="A0A179RXS2"/>
<dbReference type="Proteomes" id="UP000078316">
    <property type="component" value="Unassembled WGS sequence"/>
</dbReference>
<accession>A0A179RXS2</accession>
<organism evidence="2 3">
    <name type="scientific">Methylobacterium platani</name>
    <dbReference type="NCBI Taxonomy" id="427683"/>
    <lineage>
        <taxon>Bacteria</taxon>
        <taxon>Pseudomonadati</taxon>
        <taxon>Pseudomonadota</taxon>
        <taxon>Alphaproteobacteria</taxon>
        <taxon>Hyphomicrobiales</taxon>
        <taxon>Methylobacteriaceae</taxon>
        <taxon>Methylobacterium</taxon>
    </lineage>
</organism>
<reference evidence="2 3" key="1">
    <citation type="submission" date="2016-04" db="EMBL/GenBank/DDBJ databases">
        <authorList>
            <person name="Evans L.H."/>
            <person name="Alamgir A."/>
            <person name="Owens N."/>
            <person name="Weber N.D."/>
            <person name="Virtaneva K."/>
            <person name="Barbian K."/>
            <person name="Babar A."/>
            <person name="Rosenke K."/>
        </authorList>
    </citation>
    <scope>NUCLEOTIDE SEQUENCE [LARGE SCALE GENOMIC DNA]</scope>
    <source>
        <strain evidence="2 3">PMB02</strain>
    </source>
</reference>
<evidence type="ECO:0000313" key="2">
    <source>
        <dbReference type="EMBL" id="OAS15190.1"/>
    </source>
</evidence>
<feature type="region of interest" description="Disordered" evidence="1">
    <location>
        <begin position="28"/>
        <end position="47"/>
    </location>
</feature>
<proteinExistence type="predicted"/>
<protein>
    <submittedName>
        <fullName evidence="2">Uncharacterized protein</fullName>
    </submittedName>
</protein>
<name>A0A179RXS2_9HYPH</name>
<sequence length="77" mass="7295">MLAGGTAAGGGGSAAAIKTGSETSAAALAPDAGVSPVSPDALGSGPPSGVPLKVVSPAMSSSNMMIIRLFFSIVTFM</sequence>
<evidence type="ECO:0000313" key="3">
    <source>
        <dbReference type="Proteomes" id="UP000078316"/>
    </source>
</evidence>
<comment type="caution">
    <text evidence="2">The sequence shown here is derived from an EMBL/GenBank/DDBJ whole genome shotgun (WGS) entry which is preliminary data.</text>
</comment>
<dbReference type="EMBL" id="LWHQ01000083">
    <property type="protein sequence ID" value="OAS15190.1"/>
    <property type="molecule type" value="Genomic_DNA"/>
</dbReference>